<keyword evidence="3" id="KW-1185">Reference proteome</keyword>
<feature type="transmembrane region" description="Helical" evidence="1">
    <location>
        <begin position="334"/>
        <end position="354"/>
    </location>
</feature>
<accession>A0ABV5MPD2</accession>
<evidence type="ECO:0000313" key="3">
    <source>
        <dbReference type="Proteomes" id="UP001589608"/>
    </source>
</evidence>
<feature type="transmembrane region" description="Helical" evidence="1">
    <location>
        <begin position="612"/>
        <end position="632"/>
    </location>
</feature>
<feature type="transmembrane region" description="Helical" evidence="1">
    <location>
        <begin position="506"/>
        <end position="525"/>
    </location>
</feature>
<feature type="transmembrane region" description="Helical" evidence="1">
    <location>
        <begin position="405"/>
        <end position="426"/>
    </location>
</feature>
<feature type="transmembrane region" description="Helical" evidence="1">
    <location>
        <begin position="555"/>
        <end position="575"/>
    </location>
</feature>
<keyword evidence="1" id="KW-1133">Transmembrane helix</keyword>
<reference evidence="2 3" key="1">
    <citation type="submission" date="2024-09" db="EMBL/GenBank/DDBJ databases">
        <authorList>
            <person name="Sun Q."/>
            <person name="Mori K."/>
        </authorList>
    </citation>
    <scope>NUCLEOTIDE SEQUENCE [LARGE SCALE GENOMIC DNA]</scope>
    <source>
        <strain evidence="2 3">JCM 3307</strain>
    </source>
</reference>
<dbReference type="EMBL" id="JBHMCA010000083">
    <property type="protein sequence ID" value="MFB9450707.1"/>
    <property type="molecule type" value="Genomic_DNA"/>
</dbReference>
<feature type="transmembrane region" description="Helical" evidence="1">
    <location>
        <begin position="433"/>
        <end position="453"/>
    </location>
</feature>
<feature type="transmembrane region" description="Helical" evidence="1">
    <location>
        <begin position="644"/>
        <end position="664"/>
    </location>
</feature>
<feature type="transmembrane region" description="Helical" evidence="1">
    <location>
        <begin position="531"/>
        <end position="550"/>
    </location>
</feature>
<organism evidence="2 3">
    <name type="scientific">Dactylosporangium vinaceum</name>
    <dbReference type="NCBI Taxonomy" id="53362"/>
    <lineage>
        <taxon>Bacteria</taxon>
        <taxon>Bacillati</taxon>
        <taxon>Actinomycetota</taxon>
        <taxon>Actinomycetes</taxon>
        <taxon>Micromonosporales</taxon>
        <taxon>Micromonosporaceae</taxon>
        <taxon>Dactylosporangium</taxon>
    </lineage>
</organism>
<gene>
    <name evidence="2" type="ORF">ACFFTR_47180</name>
</gene>
<sequence>MRQWLHRFAPALLALLAGLLGVAGLIPRPAATPAKPAADYVIIVGVAGLRWDDVNATDTPAMWQMAQGGAIGALSVRSARRITCAGDGWLTLGAGNLAVYTPGAVTPVCPELDVPITREGGTRPGSGATLPDQSEIVSRNRNLHWGAQPGALAEGVRCTTAIGPGAAIAAARPYGRVDKYAESLDDSLLDACALTLVDVGEIAGNDPVARAADARHADAALASVLAARPEHSVVVLAGLSDLDATSRLHVAIAQGPGYTGGWLTSPSTSRPGYIQVVDLAPTALALLDRPMPVFAGAAAATSDSGRPADVTAAVNRLADADREASVQRRVGTNFFQTLVVAQLLLFLAVVPLLRRARRPAGPQTRRPVPRTVVRAAEVLLIAASLAVPAALVADLLPWWRWPHPGLAFGGITLAVMGFATFAIAFLTRRSRAIAPLGGVAAVAALAVAFDVLTGSRLQLNGVAGYSAVVGGRYAGVGVIGLGLLVTGALLGGAALAQRFERRWRPFVMAVIGAVGMVVIGSPYLGADASGAVALTAGVCVAAAMAVGGWLTITRLLWAAAAALFVGSGFAILDLFRPEEQRSSVGRLLVRTKDGTAGFIARRIAEADVVTTVTSPLTALVLGCLLYATFVLLRDWGGLRRLLGVFSPVRAALTGLVVACLLAGVVEGVSFNVLGAALATALPLVVLSCLRVLEHADDRTPAPRVAEETLES</sequence>
<proteinExistence type="predicted"/>
<feature type="transmembrane region" description="Helical" evidence="1">
    <location>
        <begin position="473"/>
        <end position="494"/>
    </location>
</feature>
<evidence type="ECO:0000256" key="1">
    <source>
        <dbReference type="SAM" id="Phobius"/>
    </source>
</evidence>
<keyword evidence="1" id="KW-0472">Membrane</keyword>
<protein>
    <submittedName>
        <fullName evidence="2">Uncharacterized protein</fullName>
    </submittedName>
</protein>
<dbReference type="RefSeq" id="WP_223095757.1">
    <property type="nucleotide sequence ID" value="NZ_CP061913.1"/>
</dbReference>
<dbReference type="Proteomes" id="UP001589608">
    <property type="component" value="Unassembled WGS sequence"/>
</dbReference>
<name>A0ABV5MPD2_9ACTN</name>
<feature type="transmembrane region" description="Helical" evidence="1">
    <location>
        <begin position="375"/>
        <end position="399"/>
    </location>
</feature>
<keyword evidence="1" id="KW-0812">Transmembrane</keyword>
<evidence type="ECO:0000313" key="2">
    <source>
        <dbReference type="EMBL" id="MFB9450707.1"/>
    </source>
</evidence>
<feature type="transmembrane region" description="Helical" evidence="1">
    <location>
        <begin position="670"/>
        <end position="692"/>
    </location>
</feature>
<comment type="caution">
    <text evidence="2">The sequence shown here is derived from an EMBL/GenBank/DDBJ whole genome shotgun (WGS) entry which is preliminary data.</text>
</comment>